<dbReference type="PANTHER" id="PTHR13376:SF0">
    <property type="entry name" value="INTRAFLAGELLAR TRANSPORT PROTEIN 46 HOMOLOG"/>
    <property type="match status" value="1"/>
</dbReference>
<dbReference type="EMBL" id="OU896718">
    <property type="protein sequence ID" value="CAG9815562.1"/>
    <property type="molecule type" value="Genomic_DNA"/>
</dbReference>
<accession>A0A9N9X1F3</accession>
<evidence type="ECO:0000256" key="5">
    <source>
        <dbReference type="ARBA" id="ARBA00023069"/>
    </source>
</evidence>
<evidence type="ECO:0000256" key="3">
    <source>
        <dbReference type="ARBA" id="ARBA00017206"/>
    </source>
</evidence>
<comment type="similarity">
    <text evidence="2">Belongs to the IFT46 family.</text>
</comment>
<evidence type="ECO:0000256" key="7">
    <source>
        <dbReference type="ARBA" id="ARBA00023273"/>
    </source>
</evidence>
<keyword evidence="4" id="KW-0963">Cytoplasm</keyword>
<keyword evidence="7" id="KW-0966">Cell projection</keyword>
<proteinExistence type="inferred from homology"/>
<keyword evidence="6" id="KW-0206">Cytoskeleton</keyword>
<evidence type="ECO:0000313" key="9">
    <source>
        <dbReference type="Proteomes" id="UP001153737"/>
    </source>
</evidence>
<evidence type="ECO:0000313" key="8">
    <source>
        <dbReference type="EMBL" id="CAG9815562.1"/>
    </source>
</evidence>
<evidence type="ECO:0000256" key="1">
    <source>
        <dbReference type="ARBA" id="ARBA00004120"/>
    </source>
</evidence>
<dbReference type="Pfam" id="PF12317">
    <property type="entry name" value="IFT46_B_C"/>
    <property type="match status" value="1"/>
</dbReference>
<dbReference type="GO" id="GO:0031514">
    <property type="term" value="C:motile cilium"/>
    <property type="evidence" value="ECO:0007669"/>
    <property type="project" value="TreeGrafter"/>
</dbReference>
<dbReference type="AlphaFoldDB" id="A0A9N9X1F3"/>
<reference evidence="8" key="2">
    <citation type="submission" date="2022-10" db="EMBL/GenBank/DDBJ databases">
        <authorList>
            <consortium name="ENA_rothamsted_submissions"/>
            <consortium name="culmorum"/>
            <person name="King R."/>
        </authorList>
    </citation>
    <scope>NUCLEOTIDE SEQUENCE</scope>
</reference>
<comment type="subcellular location">
    <subcellularLocation>
        <location evidence="1">Cytoplasm</location>
        <location evidence="1">Cytoskeleton</location>
        <location evidence="1">Cilium basal body</location>
    </subcellularLocation>
</comment>
<keyword evidence="9" id="KW-1185">Reference proteome</keyword>
<gene>
    <name evidence="8" type="ORF">PHAECO_LOCUS3052</name>
</gene>
<evidence type="ECO:0000256" key="2">
    <source>
        <dbReference type="ARBA" id="ARBA00007700"/>
    </source>
</evidence>
<protein>
    <recommendedName>
        <fullName evidence="3">Intraflagellar transport protein 46 homolog</fullName>
    </recommendedName>
</protein>
<evidence type="ECO:0000256" key="4">
    <source>
        <dbReference type="ARBA" id="ARBA00022490"/>
    </source>
</evidence>
<dbReference type="PANTHER" id="PTHR13376">
    <property type="entry name" value="INTRAFLAGELLAR TRANSPORT PROTEIN 46 HOMOLOG"/>
    <property type="match status" value="1"/>
</dbReference>
<dbReference type="GO" id="GO:0030992">
    <property type="term" value="C:intraciliary transport particle B"/>
    <property type="evidence" value="ECO:0007669"/>
    <property type="project" value="TreeGrafter"/>
</dbReference>
<sequence>MTSSCGGFRSLNYILFMIGYIPQNLNLDTKLKPFISEFLPAVGDIDAFLKVVPPEKTLTGEKCGPEQFSHLGLKVLDEPATHQSDPALLYLQLRATSVTPGKKNDGNAVVKKVDNTEQNAKIIEKWIKDISDLHKTKSSPVVRYSE</sequence>
<dbReference type="Proteomes" id="UP001153737">
    <property type="component" value="Chromosome 12"/>
</dbReference>
<keyword evidence="5" id="KW-0969">Cilium</keyword>
<dbReference type="GO" id="GO:0060271">
    <property type="term" value="P:cilium assembly"/>
    <property type="evidence" value="ECO:0007669"/>
    <property type="project" value="TreeGrafter"/>
</dbReference>
<dbReference type="GO" id="GO:0042073">
    <property type="term" value="P:intraciliary transport"/>
    <property type="evidence" value="ECO:0007669"/>
    <property type="project" value="InterPro"/>
</dbReference>
<reference evidence="8" key="1">
    <citation type="submission" date="2022-01" db="EMBL/GenBank/DDBJ databases">
        <authorList>
            <person name="King R."/>
        </authorList>
    </citation>
    <scope>NUCLEOTIDE SEQUENCE</scope>
</reference>
<organism evidence="8 9">
    <name type="scientific">Phaedon cochleariae</name>
    <name type="common">Mustard beetle</name>
    <dbReference type="NCBI Taxonomy" id="80249"/>
    <lineage>
        <taxon>Eukaryota</taxon>
        <taxon>Metazoa</taxon>
        <taxon>Ecdysozoa</taxon>
        <taxon>Arthropoda</taxon>
        <taxon>Hexapoda</taxon>
        <taxon>Insecta</taxon>
        <taxon>Pterygota</taxon>
        <taxon>Neoptera</taxon>
        <taxon>Endopterygota</taxon>
        <taxon>Coleoptera</taxon>
        <taxon>Polyphaga</taxon>
        <taxon>Cucujiformia</taxon>
        <taxon>Chrysomeloidea</taxon>
        <taxon>Chrysomelidae</taxon>
        <taxon>Chrysomelinae</taxon>
        <taxon>Chrysomelini</taxon>
        <taxon>Phaedon</taxon>
    </lineage>
</organism>
<name>A0A9N9X1F3_PHACE</name>
<dbReference type="GO" id="GO:0005815">
    <property type="term" value="C:microtubule organizing center"/>
    <property type="evidence" value="ECO:0007669"/>
    <property type="project" value="TreeGrafter"/>
</dbReference>
<dbReference type="OrthoDB" id="2119217at2759"/>
<evidence type="ECO:0000256" key="6">
    <source>
        <dbReference type="ARBA" id="ARBA00023212"/>
    </source>
</evidence>
<dbReference type="InterPro" id="IPR022088">
    <property type="entry name" value="Intraflagellar_transp_cmplxB"/>
</dbReference>